<gene>
    <name evidence="2" type="ORF">SEVIR_2G186200v2</name>
</gene>
<keyword evidence="3" id="KW-1185">Reference proteome</keyword>
<proteinExistence type="predicted"/>
<organism evidence="2 3">
    <name type="scientific">Setaria viridis</name>
    <name type="common">Green bristlegrass</name>
    <name type="synonym">Setaria italica subsp. viridis</name>
    <dbReference type="NCBI Taxonomy" id="4556"/>
    <lineage>
        <taxon>Eukaryota</taxon>
        <taxon>Viridiplantae</taxon>
        <taxon>Streptophyta</taxon>
        <taxon>Embryophyta</taxon>
        <taxon>Tracheophyta</taxon>
        <taxon>Spermatophyta</taxon>
        <taxon>Magnoliopsida</taxon>
        <taxon>Liliopsida</taxon>
        <taxon>Poales</taxon>
        <taxon>Poaceae</taxon>
        <taxon>PACMAD clade</taxon>
        <taxon>Panicoideae</taxon>
        <taxon>Panicodae</taxon>
        <taxon>Paniceae</taxon>
        <taxon>Cenchrinae</taxon>
        <taxon>Setaria</taxon>
    </lineage>
</organism>
<reference evidence="2" key="1">
    <citation type="submission" date="2019-03" db="EMBL/GenBank/DDBJ databases">
        <title>WGS assembly of Setaria viridis.</title>
        <authorList>
            <person name="Huang P."/>
            <person name="Jenkins J."/>
            <person name="Grimwood J."/>
            <person name="Barry K."/>
            <person name="Healey A."/>
            <person name="Mamidi S."/>
            <person name="Sreedasyam A."/>
            <person name="Shu S."/>
            <person name="Feldman M."/>
            <person name="Wu J."/>
            <person name="Yu Y."/>
            <person name="Chen C."/>
            <person name="Johnson J."/>
            <person name="Rokhsar D."/>
            <person name="Baxter I."/>
            <person name="Schmutz J."/>
            <person name="Brutnell T."/>
            <person name="Kellogg E."/>
        </authorList>
    </citation>
    <scope>NUCLEOTIDE SEQUENCE [LARGE SCALE GENOMIC DNA]</scope>
</reference>
<evidence type="ECO:0000313" key="2">
    <source>
        <dbReference type="EMBL" id="TKW32720.1"/>
    </source>
</evidence>
<dbReference type="Proteomes" id="UP000298652">
    <property type="component" value="Chromosome 2"/>
</dbReference>
<dbReference type="AlphaFoldDB" id="A0A4U6VS83"/>
<name>A0A4U6VS83_SETVI</name>
<sequence>MERQEFERKESQLEASNKTLRANLQELKGRKAKLRSQVQDFTLSHYHLAEENEQLKVRAQTAEAHVQAMEQKYTDQKGKWCEFGVWLVEMSVSSRKQHFLRVAEQRKLRELTDATQVVANAVDLPKEGVEACPLVERLRDAPAKVAGLAKTICKQVLAVVKSYYTRADLAAAAGGIAQNCSDESYSQYLDEAEPIAVKMTEFITLEEK</sequence>
<dbReference type="EMBL" id="CM016553">
    <property type="protein sequence ID" value="TKW32720.1"/>
    <property type="molecule type" value="Genomic_DNA"/>
</dbReference>
<keyword evidence="1" id="KW-0175">Coiled coil</keyword>
<accession>A0A4U6VS83</accession>
<evidence type="ECO:0000256" key="1">
    <source>
        <dbReference type="SAM" id="Coils"/>
    </source>
</evidence>
<evidence type="ECO:0000313" key="3">
    <source>
        <dbReference type="Proteomes" id="UP000298652"/>
    </source>
</evidence>
<protein>
    <submittedName>
        <fullName evidence="2">Uncharacterized protein</fullName>
    </submittedName>
</protein>
<dbReference type="Gramene" id="TKW32720">
    <property type="protein sequence ID" value="TKW32720"/>
    <property type="gene ID" value="SEVIR_2G186200v2"/>
</dbReference>
<feature type="coiled-coil region" evidence="1">
    <location>
        <begin position="3"/>
        <end position="72"/>
    </location>
</feature>